<gene>
    <name evidence="1" type="ORF">K2173_028210</name>
</gene>
<dbReference type="AlphaFoldDB" id="A0AAV8U3W8"/>
<accession>A0AAV8U3W8</accession>
<dbReference type="CDD" id="cd01647">
    <property type="entry name" value="RT_LTR"/>
    <property type="match status" value="1"/>
</dbReference>
<dbReference type="Gene3D" id="3.10.10.10">
    <property type="entry name" value="HIV Type 1 Reverse Transcriptase, subunit A, domain 1"/>
    <property type="match status" value="1"/>
</dbReference>
<dbReference type="Proteomes" id="UP001159364">
    <property type="component" value="Linkage Group LG02"/>
</dbReference>
<dbReference type="InterPro" id="IPR032567">
    <property type="entry name" value="RTL1-rel"/>
</dbReference>
<dbReference type="Gene3D" id="2.40.70.10">
    <property type="entry name" value="Acid Proteases"/>
    <property type="match status" value="1"/>
</dbReference>
<evidence type="ECO:0000313" key="1">
    <source>
        <dbReference type="EMBL" id="KAJ8773033.1"/>
    </source>
</evidence>
<organism evidence="1 2">
    <name type="scientific">Erythroxylum novogranatense</name>
    <dbReference type="NCBI Taxonomy" id="1862640"/>
    <lineage>
        <taxon>Eukaryota</taxon>
        <taxon>Viridiplantae</taxon>
        <taxon>Streptophyta</taxon>
        <taxon>Embryophyta</taxon>
        <taxon>Tracheophyta</taxon>
        <taxon>Spermatophyta</taxon>
        <taxon>Magnoliopsida</taxon>
        <taxon>eudicotyledons</taxon>
        <taxon>Gunneridae</taxon>
        <taxon>Pentapetalae</taxon>
        <taxon>rosids</taxon>
        <taxon>fabids</taxon>
        <taxon>Malpighiales</taxon>
        <taxon>Erythroxylaceae</taxon>
        <taxon>Erythroxylum</taxon>
    </lineage>
</organism>
<sequence>MGQGSQAQYHPKERRADDKLLSIGSSISVGLLIPGSQAWLKRTEKVLNQMKCSDEERLEYAASLLQGDALYWWESRCPQQQDLQVLTWRSFEVFLRTNIVVTKEDKCRKFENGLHLGIREKALIHNFHDYQQLVDAALQAEKLENIKSSVGGSGKTWKGKYTNPRSDQCGNFIRGSVSGGLVVVSNAREGHMMRDYPRGQGKRALNFKSRGDLKQTGTALPWSKVVISLVYKKCELSIDGARLVVDLLPLDLKGLDVILGMDAMEKYQAKVDCNRKEVEFDLGNGEKVVFKGDRKMPAPRIISAFLADRMMGQGAESFLAHVVDLEVEVGRLEDYPIVREFPDVFPEELPGLPPVREIEFAIDLIPEPQAISIPPYRMAPAELRELKEQLQELLEKQFIRPSSSPWGVPVLFVKKKDETWRMCIDYRKLNKVTIKNKYPLPRIDDLFDQLQEQRSFQDRSRVVIINSNRGVSMLARLLFDPHDPCHYGHYEFRVMSFGLTNAPAAFMDLIK</sequence>
<dbReference type="SUPFAM" id="SSF56672">
    <property type="entry name" value="DNA/RNA polymerases"/>
    <property type="match status" value="1"/>
</dbReference>
<reference evidence="1 2" key="1">
    <citation type="submission" date="2021-09" db="EMBL/GenBank/DDBJ databases">
        <title>Genomic insights and catalytic innovation underlie evolution of tropane alkaloids biosynthesis.</title>
        <authorList>
            <person name="Wang Y.-J."/>
            <person name="Tian T."/>
            <person name="Huang J.-P."/>
            <person name="Huang S.-X."/>
        </authorList>
    </citation>
    <scope>NUCLEOTIDE SEQUENCE [LARGE SCALE GENOMIC DNA]</scope>
    <source>
        <strain evidence="1">KIB-2018</strain>
        <tissue evidence="1">Leaf</tissue>
    </source>
</reference>
<comment type="caution">
    <text evidence="1">The sequence shown here is derived from an EMBL/GenBank/DDBJ whole genome shotgun (WGS) entry which is preliminary data.</text>
</comment>
<dbReference type="InterPro" id="IPR021109">
    <property type="entry name" value="Peptidase_aspartic_dom_sf"/>
</dbReference>
<dbReference type="EMBL" id="JAIWQS010000002">
    <property type="protein sequence ID" value="KAJ8773033.1"/>
    <property type="molecule type" value="Genomic_DNA"/>
</dbReference>
<keyword evidence="2" id="KW-1185">Reference proteome</keyword>
<dbReference type="PANTHER" id="PTHR15503">
    <property type="entry name" value="LDOC1 RELATED"/>
    <property type="match status" value="1"/>
</dbReference>
<evidence type="ECO:0000313" key="2">
    <source>
        <dbReference type="Proteomes" id="UP001159364"/>
    </source>
</evidence>
<dbReference type="InterPro" id="IPR043502">
    <property type="entry name" value="DNA/RNA_pol_sf"/>
</dbReference>
<name>A0AAV8U3W8_9ROSI</name>
<protein>
    <submittedName>
        <fullName evidence="1">Uncharacterized protein</fullName>
    </submittedName>
</protein>
<dbReference type="PANTHER" id="PTHR15503:SF45">
    <property type="entry name" value="RNA-DIRECTED DNA POLYMERASE HOMOLOG"/>
    <property type="match status" value="1"/>
</dbReference>
<dbReference type="Pfam" id="PF08284">
    <property type="entry name" value="RVP_2"/>
    <property type="match status" value="1"/>
</dbReference>
<proteinExistence type="predicted"/>